<dbReference type="EMBL" id="JBJUIK010000008">
    <property type="protein sequence ID" value="KAL3520816.1"/>
    <property type="molecule type" value="Genomic_DNA"/>
</dbReference>
<accession>A0ABD2ZN31</accession>
<sequence length="345" mass="40048">MRCFAARYHTCTYYFIKKLFNNVERSGVVVKGLRFSYTSFEFGSFTTDLPELLRILEVGIVREFDVKGCSFFQDLAKNFPNLKDLSVVQCSFVKRINISINSLKSIVLRVDRQVEVEINAPNMVSFEYSGEKIPCFKNLLGSTTTTMSFSGDQQCKYNIEIFGLSLATSNADRFMQLKEMLKKFLVPHKSKMSLSIHFESHVLSNESILTTIPINIAEETGVELEDLTFHMLGFQSSPLSLSSYSTILDILFMICRPKSICLRVEAFWDREFAKFFCERLLMDRRSSGKCSTSWENNFWENELKEVKIVKTVTVDEVEDKKQYFRIQKIFFSLKWKSCFDILNQI</sequence>
<reference evidence="1 2" key="1">
    <citation type="submission" date="2024-11" db="EMBL/GenBank/DDBJ databases">
        <title>A near-complete genome assembly of Cinchona calisaya.</title>
        <authorList>
            <person name="Lian D.C."/>
            <person name="Zhao X.W."/>
            <person name="Wei L."/>
        </authorList>
    </citation>
    <scope>NUCLEOTIDE SEQUENCE [LARGE SCALE GENOMIC DNA]</scope>
    <source>
        <tissue evidence="1">Nenye</tissue>
    </source>
</reference>
<dbReference type="Proteomes" id="UP001630127">
    <property type="component" value="Unassembled WGS sequence"/>
</dbReference>
<keyword evidence="2" id="KW-1185">Reference proteome</keyword>
<organism evidence="1 2">
    <name type="scientific">Cinchona calisaya</name>
    <dbReference type="NCBI Taxonomy" id="153742"/>
    <lineage>
        <taxon>Eukaryota</taxon>
        <taxon>Viridiplantae</taxon>
        <taxon>Streptophyta</taxon>
        <taxon>Embryophyta</taxon>
        <taxon>Tracheophyta</taxon>
        <taxon>Spermatophyta</taxon>
        <taxon>Magnoliopsida</taxon>
        <taxon>eudicotyledons</taxon>
        <taxon>Gunneridae</taxon>
        <taxon>Pentapetalae</taxon>
        <taxon>asterids</taxon>
        <taxon>lamiids</taxon>
        <taxon>Gentianales</taxon>
        <taxon>Rubiaceae</taxon>
        <taxon>Cinchonoideae</taxon>
        <taxon>Cinchoneae</taxon>
        <taxon>Cinchona</taxon>
    </lineage>
</organism>
<name>A0ABD2ZN31_9GENT</name>
<comment type="caution">
    <text evidence="1">The sequence shown here is derived from an EMBL/GenBank/DDBJ whole genome shotgun (WGS) entry which is preliminary data.</text>
</comment>
<dbReference type="AlphaFoldDB" id="A0ABD2ZN31"/>
<protein>
    <submittedName>
        <fullName evidence="1">Uncharacterized protein</fullName>
    </submittedName>
</protein>
<evidence type="ECO:0000313" key="1">
    <source>
        <dbReference type="EMBL" id="KAL3520816.1"/>
    </source>
</evidence>
<evidence type="ECO:0000313" key="2">
    <source>
        <dbReference type="Proteomes" id="UP001630127"/>
    </source>
</evidence>
<gene>
    <name evidence="1" type="ORF">ACH5RR_018965</name>
</gene>
<proteinExistence type="predicted"/>